<accession>A0A6J6T6Y5</accession>
<dbReference type="PROSITE" id="PS50113">
    <property type="entry name" value="PAC"/>
    <property type="match status" value="1"/>
</dbReference>
<keyword evidence="3" id="KW-1133">Transmembrane helix</keyword>
<dbReference type="SMART" id="SM00052">
    <property type="entry name" value="EAL"/>
    <property type="match status" value="1"/>
</dbReference>
<dbReference type="SMART" id="SM00086">
    <property type="entry name" value="PAC"/>
    <property type="match status" value="1"/>
</dbReference>
<evidence type="ECO:0000259" key="4">
    <source>
        <dbReference type="PROSITE" id="PS50112"/>
    </source>
</evidence>
<dbReference type="CDD" id="cd01949">
    <property type="entry name" value="GGDEF"/>
    <property type="match status" value="1"/>
</dbReference>
<feature type="domain" description="GGDEF" evidence="7">
    <location>
        <begin position="479"/>
        <end position="612"/>
    </location>
</feature>
<keyword evidence="3" id="KW-0472">Membrane</keyword>
<dbReference type="SUPFAM" id="SSF55073">
    <property type="entry name" value="Nucleotide cyclase"/>
    <property type="match status" value="1"/>
</dbReference>
<dbReference type="SUPFAM" id="SSF55785">
    <property type="entry name" value="PYP-like sensor domain (PAS domain)"/>
    <property type="match status" value="1"/>
</dbReference>
<dbReference type="InterPro" id="IPR052155">
    <property type="entry name" value="Biofilm_reg_signaling"/>
</dbReference>
<evidence type="ECO:0000256" key="1">
    <source>
        <dbReference type="SAM" id="Coils"/>
    </source>
</evidence>
<gene>
    <name evidence="8" type="ORF">UFOPK2806_00512</name>
</gene>
<dbReference type="SUPFAM" id="SSF141868">
    <property type="entry name" value="EAL domain-like"/>
    <property type="match status" value="1"/>
</dbReference>
<dbReference type="NCBIfam" id="TIGR00254">
    <property type="entry name" value="GGDEF"/>
    <property type="match status" value="1"/>
</dbReference>
<dbReference type="Pfam" id="PF08447">
    <property type="entry name" value="PAS_3"/>
    <property type="match status" value="1"/>
</dbReference>
<dbReference type="InterPro" id="IPR035919">
    <property type="entry name" value="EAL_sf"/>
</dbReference>
<dbReference type="InterPro" id="IPR029787">
    <property type="entry name" value="Nucleotide_cyclase"/>
</dbReference>
<dbReference type="PANTHER" id="PTHR44757">
    <property type="entry name" value="DIGUANYLATE CYCLASE DGCP"/>
    <property type="match status" value="1"/>
</dbReference>
<name>A0A6J6T6Y5_9ZZZZ</name>
<dbReference type="AlphaFoldDB" id="A0A6J6T6Y5"/>
<feature type="transmembrane region" description="Helical" evidence="3">
    <location>
        <begin position="47"/>
        <end position="67"/>
    </location>
</feature>
<dbReference type="PROSITE" id="PS50887">
    <property type="entry name" value="GGDEF"/>
    <property type="match status" value="1"/>
</dbReference>
<feature type="domain" description="PAS" evidence="4">
    <location>
        <begin position="318"/>
        <end position="390"/>
    </location>
</feature>
<dbReference type="InterPro" id="IPR000014">
    <property type="entry name" value="PAS"/>
</dbReference>
<evidence type="ECO:0000259" key="6">
    <source>
        <dbReference type="PROSITE" id="PS50883"/>
    </source>
</evidence>
<evidence type="ECO:0000259" key="7">
    <source>
        <dbReference type="PROSITE" id="PS50887"/>
    </source>
</evidence>
<evidence type="ECO:0000259" key="5">
    <source>
        <dbReference type="PROSITE" id="PS50113"/>
    </source>
</evidence>
<dbReference type="PANTHER" id="PTHR44757:SF2">
    <property type="entry name" value="BIOFILM ARCHITECTURE MAINTENANCE PROTEIN MBAA"/>
    <property type="match status" value="1"/>
</dbReference>
<dbReference type="InterPro" id="IPR043128">
    <property type="entry name" value="Rev_trsase/Diguanyl_cyclase"/>
</dbReference>
<dbReference type="EMBL" id="CAEZYY010000004">
    <property type="protein sequence ID" value="CAB4742926.1"/>
    <property type="molecule type" value="Genomic_DNA"/>
</dbReference>
<reference evidence="8" key="1">
    <citation type="submission" date="2020-05" db="EMBL/GenBank/DDBJ databases">
        <authorList>
            <person name="Chiriac C."/>
            <person name="Salcher M."/>
            <person name="Ghai R."/>
            <person name="Kavagutti S V."/>
        </authorList>
    </citation>
    <scope>NUCLEOTIDE SEQUENCE</scope>
</reference>
<dbReference type="PROSITE" id="PS50112">
    <property type="entry name" value="PAS"/>
    <property type="match status" value="1"/>
</dbReference>
<dbReference type="NCBIfam" id="TIGR00229">
    <property type="entry name" value="sensory_box"/>
    <property type="match status" value="1"/>
</dbReference>
<dbReference type="InterPro" id="IPR035965">
    <property type="entry name" value="PAS-like_dom_sf"/>
</dbReference>
<evidence type="ECO:0000256" key="3">
    <source>
        <dbReference type="SAM" id="Phobius"/>
    </source>
</evidence>
<dbReference type="InterPro" id="IPR001610">
    <property type="entry name" value="PAC"/>
</dbReference>
<dbReference type="InterPro" id="IPR013655">
    <property type="entry name" value="PAS_fold_3"/>
</dbReference>
<keyword evidence="1" id="KW-0175">Coiled coil</keyword>
<proteinExistence type="predicted"/>
<dbReference type="Gene3D" id="3.30.70.270">
    <property type="match status" value="1"/>
</dbReference>
<dbReference type="PROSITE" id="PS50883">
    <property type="entry name" value="EAL"/>
    <property type="match status" value="1"/>
</dbReference>
<evidence type="ECO:0000256" key="2">
    <source>
        <dbReference type="SAM" id="MobiDB-lite"/>
    </source>
</evidence>
<protein>
    <submittedName>
        <fullName evidence="8">Unannotated protein</fullName>
    </submittedName>
</protein>
<organism evidence="8">
    <name type="scientific">freshwater metagenome</name>
    <dbReference type="NCBI Taxonomy" id="449393"/>
    <lineage>
        <taxon>unclassified sequences</taxon>
        <taxon>metagenomes</taxon>
        <taxon>ecological metagenomes</taxon>
    </lineage>
</organism>
<dbReference type="SMART" id="SM00091">
    <property type="entry name" value="PAS"/>
    <property type="match status" value="1"/>
</dbReference>
<sequence>MNVVSGGQMRDHGVDIPSMTNELPPSPPARSVAHRFKPSRRVPKWHVVYSLLALFDVLVVGTGLVYVHRIVQSYHRSVSTAQVWDTRLNQASTLDEAAGRVNLAVDGVFASQGTETAASQVTLAANTFATRARVLRTSLTEIEEAERGKILVDLDKAVRAIEEMKEAAIGVITEFTRGNPTAAAAGMTTFSAAQVRATDALRALRVDVRRVQAQVFARQEDEIVGLQRLEYLIEGLFLLMVLAATVYGSRLRGEFERRTVESDAHLRELEETYGELSEARAVLEERVAARTVELARANDALRAEVEERRRAEADLRLSEERYALAAHSANDGLWDWDLRSGQFYSSPRWRALLGYDDDNLRGNISEWMDRVHPDDRVTLQVRIGTHLQDPSQPLELEHRVMHRDGEYRWMLVRATAVSDDSGQPARMVGSHSDVTSRKNAELQLLHVALHDTLTGLPNRAYFMDHLDAVLKRSRTPYGTRFAVLFIDLDRFKVVNDSLGHGTGDELLIEVAKRLTAVVRPGDMVSRLGGDEFTILLENLASDDGATMVADRLLQSLNEPLQLGGYEVRVGASIGIAFGTAAYLAPGEILRDADTAMYQAKADGRGVYRIFESSMYDAALDTLVLESELSIAVEREQFRLQYQPVVDLFDGHIVGFEAFVRWQHPARGLISPATFMSIAEATGDIVSIGRWVLEQVCRQMALWRHALVNSDQLSVSVNVSPRELWQVDFVPFVSGLLKTHGIRPSQLRLEIPEGAVSRNREETATVMRNLAGLGIGMSIDDYGTGNTMLSAINELSVDTLKIDRSCLVGLTPEGPVHDLVAALVDTARTLHISVVGEGIETSTQEQVLLSLGCTLGQGYYYYAPLEPDEVAGVVAVAPQRTNTTG</sequence>
<feature type="coiled-coil region" evidence="1">
    <location>
        <begin position="266"/>
        <end position="321"/>
    </location>
</feature>
<feature type="region of interest" description="Disordered" evidence="2">
    <location>
        <begin position="1"/>
        <end position="35"/>
    </location>
</feature>
<dbReference type="Pfam" id="PF00563">
    <property type="entry name" value="EAL"/>
    <property type="match status" value="1"/>
</dbReference>
<feature type="domain" description="EAL" evidence="6">
    <location>
        <begin position="621"/>
        <end position="877"/>
    </location>
</feature>
<dbReference type="Gene3D" id="3.20.20.450">
    <property type="entry name" value="EAL domain"/>
    <property type="match status" value="1"/>
</dbReference>
<dbReference type="Pfam" id="PF00990">
    <property type="entry name" value="GGDEF"/>
    <property type="match status" value="1"/>
</dbReference>
<dbReference type="CDD" id="cd01948">
    <property type="entry name" value="EAL"/>
    <property type="match status" value="1"/>
</dbReference>
<evidence type="ECO:0000313" key="8">
    <source>
        <dbReference type="EMBL" id="CAB4742926.1"/>
    </source>
</evidence>
<dbReference type="InterPro" id="IPR000160">
    <property type="entry name" value="GGDEF_dom"/>
</dbReference>
<feature type="domain" description="PAC" evidence="5">
    <location>
        <begin position="394"/>
        <end position="446"/>
    </location>
</feature>
<keyword evidence="3" id="KW-0812">Transmembrane</keyword>
<dbReference type="InterPro" id="IPR001633">
    <property type="entry name" value="EAL_dom"/>
</dbReference>
<dbReference type="CDD" id="cd00130">
    <property type="entry name" value="PAS"/>
    <property type="match status" value="1"/>
</dbReference>
<dbReference type="InterPro" id="IPR000700">
    <property type="entry name" value="PAS-assoc_C"/>
</dbReference>
<dbReference type="SMART" id="SM00267">
    <property type="entry name" value="GGDEF"/>
    <property type="match status" value="1"/>
</dbReference>
<dbReference type="Gene3D" id="3.30.450.20">
    <property type="entry name" value="PAS domain"/>
    <property type="match status" value="1"/>
</dbReference>